<dbReference type="PANTHER" id="PTHR44019">
    <property type="entry name" value="WD REPEAT-CONTAINING PROTEIN 55"/>
    <property type="match status" value="1"/>
</dbReference>
<dbReference type="InterPro" id="IPR015943">
    <property type="entry name" value="WD40/YVTN_repeat-like_dom_sf"/>
</dbReference>
<dbReference type="AlphaFoldDB" id="A0A9P6H248"/>
<dbReference type="SMART" id="SM00320">
    <property type="entry name" value="WD40"/>
    <property type="match status" value="5"/>
</dbReference>
<evidence type="ECO:0000313" key="6">
    <source>
        <dbReference type="Proteomes" id="UP000736335"/>
    </source>
</evidence>
<protein>
    <submittedName>
        <fullName evidence="5">WD40-repeat-containing domain protein</fullName>
    </submittedName>
</protein>
<evidence type="ECO:0000256" key="1">
    <source>
        <dbReference type="ARBA" id="ARBA00022574"/>
    </source>
</evidence>
<dbReference type="SUPFAM" id="SSF50978">
    <property type="entry name" value="WD40 repeat-like"/>
    <property type="match status" value="1"/>
</dbReference>
<keyword evidence="1 3" id="KW-0853">WD repeat</keyword>
<name>A0A9P6H248_9AGAM</name>
<reference evidence="5" key="2">
    <citation type="submission" date="2020-11" db="EMBL/GenBank/DDBJ databases">
        <authorList>
            <consortium name="DOE Joint Genome Institute"/>
            <person name="Kuo A."/>
            <person name="Miyauchi S."/>
            <person name="Kiss E."/>
            <person name="Drula E."/>
            <person name="Kohler A."/>
            <person name="Sanchez-Garcia M."/>
            <person name="Andreopoulos B."/>
            <person name="Barry K.W."/>
            <person name="Bonito G."/>
            <person name="Buee M."/>
            <person name="Carver A."/>
            <person name="Chen C."/>
            <person name="Cichocki N."/>
            <person name="Clum A."/>
            <person name="Culley D."/>
            <person name="Crous P.W."/>
            <person name="Fauchery L."/>
            <person name="Girlanda M."/>
            <person name="Hayes R."/>
            <person name="Keri Z."/>
            <person name="Labutti K."/>
            <person name="Lipzen A."/>
            <person name="Lombard V."/>
            <person name="Magnuson J."/>
            <person name="Maillard F."/>
            <person name="Morin E."/>
            <person name="Murat C."/>
            <person name="Nolan M."/>
            <person name="Ohm R."/>
            <person name="Pangilinan J."/>
            <person name="Pereira M."/>
            <person name="Perotto S."/>
            <person name="Peter M."/>
            <person name="Riley R."/>
            <person name="Sitrit Y."/>
            <person name="Stielow B."/>
            <person name="Szollosi G."/>
            <person name="Zifcakova L."/>
            <person name="Stursova M."/>
            <person name="Spatafora J.W."/>
            <person name="Tedersoo L."/>
            <person name="Vaario L.-M."/>
            <person name="Yamada A."/>
            <person name="Yan M."/>
            <person name="Wang P."/>
            <person name="Xu J."/>
            <person name="Bruns T."/>
            <person name="Baldrian P."/>
            <person name="Vilgalys R."/>
            <person name="Henrissat B."/>
            <person name="Grigoriev I.V."/>
            <person name="Hibbett D."/>
            <person name="Nagy L.G."/>
            <person name="Martin F.M."/>
        </authorList>
    </citation>
    <scope>NUCLEOTIDE SEQUENCE</scope>
    <source>
        <strain evidence="5">UH-Tt-Lm1</strain>
    </source>
</reference>
<evidence type="ECO:0000256" key="3">
    <source>
        <dbReference type="PROSITE-ProRule" id="PRU00221"/>
    </source>
</evidence>
<feature type="region of interest" description="Disordered" evidence="4">
    <location>
        <begin position="316"/>
        <end position="340"/>
    </location>
</feature>
<dbReference type="EMBL" id="WIUZ02000027">
    <property type="protein sequence ID" value="KAF9777827.1"/>
    <property type="molecule type" value="Genomic_DNA"/>
</dbReference>
<keyword evidence="6" id="KW-1185">Reference proteome</keyword>
<dbReference type="Proteomes" id="UP000736335">
    <property type="component" value="Unassembled WGS sequence"/>
</dbReference>
<gene>
    <name evidence="5" type="ORF">BJ322DRAFT_1114756</name>
</gene>
<proteinExistence type="predicted"/>
<dbReference type="Pfam" id="PF00400">
    <property type="entry name" value="WD40"/>
    <property type="match status" value="1"/>
</dbReference>
<dbReference type="PANTHER" id="PTHR44019:SF8">
    <property type="entry name" value="POC1 CENTRIOLAR PROTEIN HOMOLOG"/>
    <property type="match status" value="1"/>
</dbReference>
<dbReference type="OrthoDB" id="3238562at2759"/>
<feature type="repeat" description="WD" evidence="3">
    <location>
        <begin position="12"/>
        <end position="53"/>
    </location>
</feature>
<sequence>MFSPKYEIAETLTGHTSSITVVLFSPDGEYLASGSESGVVLVTATESWETVKTLVNVSPVTALLWDPTFPVTLVCGFASGATLTVHIGESDLDRSEHGVWADTFDGPIHCISINDLGHILAIGHGREVTLLDQRTLSYWENNRTMPSPPEFTEGLPAPCPRVLHFMKDGRLVVAYMDHGIVCWDVASMSVLWNIVPRSCSLGWSAISPGEKHIVVSNLFDGLDFYSIANCTLSHSVPCPINQQSNALVPVLYSSDGSAVIVGGTSGSVRVLDSRSCETLQVLSHDGDLIQAVDSCTTADGSQIIAAGVGISSGATVITSPAPGPPKPGAPASPRNTYPDL</sequence>
<evidence type="ECO:0000256" key="2">
    <source>
        <dbReference type="ARBA" id="ARBA00022737"/>
    </source>
</evidence>
<dbReference type="Gene3D" id="2.130.10.10">
    <property type="entry name" value="YVTN repeat-like/Quinoprotein amine dehydrogenase"/>
    <property type="match status" value="1"/>
</dbReference>
<dbReference type="PROSITE" id="PS50294">
    <property type="entry name" value="WD_REPEATS_REGION"/>
    <property type="match status" value="1"/>
</dbReference>
<accession>A0A9P6H248</accession>
<comment type="caution">
    <text evidence="5">The sequence shown here is derived from an EMBL/GenBank/DDBJ whole genome shotgun (WGS) entry which is preliminary data.</text>
</comment>
<evidence type="ECO:0000256" key="4">
    <source>
        <dbReference type="SAM" id="MobiDB-lite"/>
    </source>
</evidence>
<dbReference type="InterPro" id="IPR001680">
    <property type="entry name" value="WD40_rpt"/>
</dbReference>
<feature type="compositionally biased region" description="Pro residues" evidence="4">
    <location>
        <begin position="321"/>
        <end position="330"/>
    </location>
</feature>
<dbReference type="InterPro" id="IPR036322">
    <property type="entry name" value="WD40_repeat_dom_sf"/>
</dbReference>
<dbReference type="InterPro" id="IPR050505">
    <property type="entry name" value="WDR55/POC1"/>
</dbReference>
<evidence type="ECO:0000313" key="5">
    <source>
        <dbReference type="EMBL" id="KAF9777827.1"/>
    </source>
</evidence>
<reference evidence="5" key="1">
    <citation type="journal article" date="2020" name="Nat. Commun.">
        <title>Large-scale genome sequencing of mycorrhizal fungi provides insights into the early evolution of symbiotic traits.</title>
        <authorList>
            <person name="Miyauchi S."/>
            <person name="Kiss E."/>
            <person name="Kuo A."/>
            <person name="Drula E."/>
            <person name="Kohler A."/>
            <person name="Sanchez-Garcia M."/>
            <person name="Morin E."/>
            <person name="Andreopoulos B."/>
            <person name="Barry K.W."/>
            <person name="Bonito G."/>
            <person name="Buee M."/>
            <person name="Carver A."/>
            <person name="Chen C."/>
            <person name="Cichocki N."/>
            <person name="Clum A."/>
            <person name="Culley D."/>
            <person name="Crous P.W."/>
            <person name="Fauchery L."/>
            <person name="Girlanda M."/>
            <person name="Hayes R.D."/>
            <person name="Keri Z."/>
            <person name="LaButti K."/>
            <person name="Lipzen A."/>
            <person name="Lombard V."/>
            <person name="Magnuson J."/>
            <person name="Maillard F."/>
            <person name="Murat C."/>
            <person name="Nolan M."/>
            <person name="Ohm R.A."/>
            <person name="Pangilinan J."/>
            <person name="Pereira M.F."/>
            <person name="Perotto S."/>
            <person name="Peter M."/>
            <person name="Pfister S."/>
            <person name="Riley R."/>
            <person name="Sitrit Y."/>
            <person name="Stielow J.B."/>
            <person name="Szollosi G."/>
            <person name="Zifcakova L."/>
            <person name="Stursova M."/>
            <person name="Spatafora J.W."/>
            <person name="Tedersoo L."/>
            <person name="Vaario L.M."/>
            <person name="Yamada A."/>
            <person name="Yan M."/>
            <person name="Wang P."/>
            <person name="Xu J."/>
            <person name="Bruns T."/>
            <person name="Baldrian P."/>
            <person name="Vilgalys R."/>
            <person name="Dunand C."/>
            <person name="Henrissat B."/>
            <person name="Grigoriev I.V."/>
            <person name="Hibbett D."/>
            <person name="Nagy L.G."/>
            <person name="Martin F.M."/>
        </authorList>
    </citation>
    <scope>NUCLEOTIDE SEQUENCE</scope>
    <source>
        <strain evidence="5">UH-Tt-Lm1</strain>
    </source>
</reference>
<dbReference type="PROSITE" id="PS50082">
    <property type="entry name" value="WD_REPEATS_2"/>
    <property type="match status" value="1"/>
</dbReference>
<keyword evidence="2" id="KW-0677">Repeat</keyword>
<organism evidence="5 6">
    <name type="scientific">Thelephora terrestris</name>
    <dbReference type="NCBI Taxonomy" id="56493"/>
    <lineage>
        <taxon>Eukaryota</taxon>
        <taxon>Fungi</taxon>
        <taxon>Dikarya</taxon>
        <taxon>Basidiomycota</taxon>
        <taxon>Agaricomycotina</taxon>
        <taxon>Agaricomycetes</taxon>
        <taxon>Thelephorales</taxon>
        <taxon>Thelephoraceae</taxon>
        <taxon>Thelephora</taxon>
    </lineage>
</organism>